<keyword evidence="1" id="KW-0285">Flavoprotein</keyword>
<evidence type="ECO:0000256" key="2">
    <source>
        <dbReference type="ARBA" id="ARBA00023002"/>
    </source>
</evidence>
<dbReference type="PANTHER" id="PTHR48105">
    <property type="entry name" value="THIOREDOXIN REDUCTASE 1-RELATED-RELATED"/>
    <property type="match status" value="1"/>
</dbReference>
<dbReference type="PRINTS" id="PR00469">
    <property type="entry name" value="PNDRDTASEII"/>
</dbReference>
<dbReference type="EMBL" id="JAROCF010000001">
    <property type="protein sequence ID" value="MDN4612924.1"/>
    <property type="molecule type" value="Genomic_DNA"/>
</dbReference>
<gene>
    <name evidence="5" type="ORF">P5G50_00550</name>
</gene>
<reference evidence="5" key="1">
    <citation type="submission" date="2023-06" db="EMBL/GenBank/DDBJ databases">
        <title>MT1 and MT2 Draft Genomes of Novel Species.</title>
        <authorList>
            <person name="Venkateswaran K."/>
        </authorList>
    </citation>
    <scope>NUCLEOTIDE SEQUENCE</scope>
    <source>
        <strain evidence="5">F6_8S_P_1B</strain>
    </source>
</reference>
<dbReference type="RefSeq" id="WP_301209743.1">
    <property type="nucleotide sequence ID" value="NZ_JAROCF010000001.1"/>
</dbReference>
<keyword evidence="6" id="KW-1185">Reference proteome</keyword>
<evidence type="ECO:0000313" key="5">
    <source>
        <dbReference type="EMBL" id="MDN4612924.1"/>
    </source>
</evidence>
<evidence type="ECO:0000256" key="1">
    <source>
        <dbReference type="ARBA" id="ARBA00022630"/>
    </source>
</evidence>
<evidence type="ECO:0000259" key="4">
    <source>
        <dbReference type="Pfam" id="PF07992"/>
    </source>
</evidence>
<evidence type="ECO:0000313" key="6">
    <source>
        <dbReference type="Proteomes" id="UP001174208"/>
    </source>
</evidence>
<keyword evidence="2" id="KW-0560">Oxidoreductase</keyword>
<evidence type="ECO:0000256" key="3">
    <source>
        <dbReference type="ARBA" id="ARBA00048132"/>
    </source>
</evidence>
<name>A0ABT8K647_9MICO</name>
<dbReference type="InterPro" id="IPR036188">
    <property type="entry name" value="FAD/NAD-bd_sf"/>
</dbReference>
<dbReference type="Pfam" id="PF07992">
    <property type="entry name" value="Pyr_redox_2"/>
    <property type="match status" value="1"/>
</dbReference>
<protein>
    <submittedName>
        <fullName evidence="5">NAD(P)/FAD-dependent oxidoreductase</fullName>
    </submittedName>
</protein>
<organism evidence="5 6">
    <name type="scientific">Leifsonia williamsii</name>
    <dbReference type="NCBI Taxonomy" id="3035919"/>
    <lineage>
        <taxon>Bacteria</taxon>
        <taxon>Bacillati</taxon>
        <taxon>Actinomycetota</taxon>
        <taxon>Actinomycetes</taxon>
        <taxon>Micrococcales</taxon>
        <taxon>Microbacteriaceae</taxon>
        <taxon>Leifsonia</taxon>
    </lineage>
</organism>
<accession>A0ABT8K647</accession>
<proteinExistence type="predicted"/>
<sequence>MHDHDVIIAGGGPAGLSAALMLGRARRRVLVIDAGRPRNRFAEHMHGVLGNEGTSPAVLLVRGREEAAGYGVAFADGTVEQVTRLRDGLAITGGDGVTTTTRAFILAAGLSDELPDVPGLAERWGASVLHCPYCHGWEVRDQRLGVLTSSPLSLHQAELVRQWSDRVTVFTAGLGGLSAETERRLRSRGVELVSERVVEVLGDGRAVTGVRLDNGREVELDAIFTGGAPRPHDSVLAPLGLDRNDMPAGSFLAVDFAGRTSDERVWAIGNVVNPNATVPMSIGAGAMSGAAVNGALVGWDFDEAEATAPVR</sequence>
<dbReference type="PRINTS" id="PR00368">
    <property type="entry name" value="FADPNR"/>
</dbReference>
<dbReference type="Gene3D" id="3.50.50.60">
    <property type="entry name" value="FAD/NAD(P)-binding domain"/>
    <property type="match status" value="2"/>
</dbReference>
<comment type="caution">
    <text evidence="5">The sequence shown here is derived from an EMBL/GenBank/DDBJ whole genome shotgun (WGS) entry which is preliminary data.</text>
</comment>
<comment type="catalytic activity">
    <reaction evidence="3">
        <text>[thioredoxin]-dithiol + NADP(+) = [thioredoxin]-disulfide + NADPH + H(+)</text>
        <dbReference type="Rhea" id="RHEA:20345"/>
        <dbReference type="Rhea" id="RHEA-COMP:10698"/>
        <dbReference type="Rhea" id="RHEA-COMP:10700"/>
        <dbReference type="ChEBI" id="CHEBI:15378"/>
        <dbReference type="ChEBI" id="CHEBI:29950"/>
        <dbReference type="ChEBI" id="CHEBI:50058"/>
        <dbReference type="ChEBI" id="CHEBI:57783"/>
        <dbReference type="ChEBI" id="CHEBI:58349"/>
        <dbReference type="EC" id="1.8.1.9"/>
    </reaction>
</comment>
<feature type="domain" description="FAD/NAD(P)-binding" evidence="4">
    <location>
        <begin position="4"/>
        <end position="282"/>
    </location>
</feature>
<dbReference type="InterPro" id="IPR023753">
    <property type="entry name" value="FAD/NAD-binding_dom"/>
</dbReference>
<dbReference type="SUPFAM" id="SSF51905">
    <property type="entry name" value="FAD/NAD(P)-binding domain"/>
    <property type="match status" value="1"/>
</dbReference>
<dbReference type="InterPro" id="IPR050097">
    <property type="entry name" value="Ferredoxin-NADP_redctase_2"/>
</dbReference>
<dbReference type="Proteomes" id="UP001174208">
    <property type="component" value="Unassembled WGS sequence"/>
</dbReference>